<evidence type="ECO:0000256" key="1">
    <source>
        <dbReference type="SAM" id="SignalP"/>
    </source>
</evidence>
<keyword evidence="4" id="KW-1185">Reference proteome</keyword>
<keyword evidence="1" id="KW-0732">Signal</keyword>
<name>E4X244_OIKDI</name>
<organism evidence="2">
    <name type="scientific">Oikopleura dioica</name>
    <name type="common">Tunicate</name>
    <dbReference type="NCBI Taxonomy" id="34765"/>
    <lineage>
        <taxon>Eukaryota</taxon>
        <taxon>Metazoa</taxon>
        <taxon>Chordata</taxon>
        <taxon>Tunicata</taxon>
        <taxon>Appendicularia</taxon>
        <taxon>Copelata</taxon>
        <taxon>Oikopleuridae</taxon>
        <taxon>Oikopleura</taxon>
    </lineage>
</organism>
<dbReference type="Proteomes" id="UP000011014">
    <property type="component" value="Unassembled WGS sequence"/>
</dbReference>
<feature type="signal peptide" evidence="1">
    <location>
        <begin position="1"/>
        <end position="18"/>
    </location>
</feature>
<evidence type="ECO:0000313" key="3">
    <source>
        <dbReference type="EMBL" id="CBY38467.1"/>
    </source>
</evidence>
<feature type="chain" id="PRO_5007654008" evidence="1">
    <location>
        <begin position="19"/>
        <end position="139"/>
    </location>
</feature>
<dbReference type="EMBL" id="FN653021">
    <property type="protein sequence ID" value="CBY23513.1"/>
    <property type="molecule type" value="Genomic_DNA"/>
</dbReference>
<dbReference type="AlphaFoldDB" id="E4X244"/>
<evidence type="ECO:0000313" key="4">
    <source>
        <dbReference type="Proteomes" id="UP000001307"/>
    </source>
</evidence>
<proteinExistence type="predicted"/>
<protein>
    <submittedName>
        <fullName evidence="2">Uncharacterized protein</fullName>
    </submittedName>
</protein>
<gene>
    <name evidence="2" type="ORF">GSOID_T00015959001</name>
    <name evidence="3" type="ORF">GSOID_T00032413001</name>
</gene>
<evidence type="ECO:0000313" key="2">
    <source>
        <dbReference type="EMBL" id="CBY23513.1"/>
    </source>
</evidence>
<reference evidence="2" key="1">
    <citation type="journal article" date="2010" name="Science">
        <title>Plasticity of animal genome architecture unmasked by rapid evolution of a pelagic tunicate.</title>
        <authorList>
            <person name="Denoeud F."/>
            <person name="Henriet S."/>
            <person name="Mungpakdee S."/>
            <person name="Aury J.M."/>
            <person name="Da Silva C."/>
            <person name="Brinkmann H."/>
            <person name="Mikhaleva J."/>
            <person name="Olsen L.C."/>
            <person name="Jubin C."/>
            <person name="Canestro C."/>
            <person name="Bouquet J.M."/>
            <person name="Danks G."/>
            <person name="Poulain J."/>
            <person name="Campsteijn C."/>
            <person name="Adamski M."/>
            <person name="Cross I."/>
            <person name="Yadetie F."/>
            <person name="Muffato M."/>
            <person name="Louis A."/>
            <person name="Butcher S."/>
            <person name="Tsagkogeorga G."/>
            <person name="Konrad A."/>
            <person name="Singh S."/>
            <person name="Jensen M.F."/>
            <person name="Cong E.H."/>
            <person name="Eikeseth-Otteraa H."/>
            <person name="Noel B."/>
            <person name="Anthouard V."/>
            <person name="Porcel B.M."/>
            <person name="Kachouri-Lafond R."/>
            <person name="Nishino A."/>
            <person name="Ugolini M."/>
            <person name="Chourrout P."/>
            <person name="Nishida H."/>
            <person name="Aasland R."/>
            <person name="Huzurbazar S."/>
            <person name="Westhof E."/>
            <person name="Delsuc F."/>
            <person name="Lehrach H."/>
            <person name="Reinhardt R."/>
            <person name="Weissenbach J."/>
            <person name="Roy S.W."/>
            <person name="Artiguenave F."/>
            <person name="Postlethwait J.H."/>
            <person name="Manak J.R."/>
            <person name="Thompson E.M."/>
            <person name="Jaillon O."/>
            <person name="Du Pasquier L."/>
            <person name="Boudinot P."/>
            <person name="Liberles D.A."/>
            <person name="Volff J.N."/>
            <person name="Philippe H."/>
            <person name="Lenhard B."/>
            <person name="Roest Crollius H."/>
            <person name="Wincker P."/>
            <person name="Chourrout D."/>
        </authorList>
    </citation>
    <scope>NUCLEOTIDE SEQUENCE [LARGE SCALE GENOMIC DNA]</scope>
</reference>
<dbReference type="InParanoid" id="E4X244"/>
<sequence>MKLFAFFAAAIAQELANGTDSRMYGAEESQGSAVDGCGGPNCVAMVESILQSTAELHAAQEAATIGHQAEREADQEEQQQLQANFEAAMEALRLEFELELSYWQGNNTLMNERHQQDWTDFGEDWTAINARWSEVDWSS</sequence>
<dbReference type="Proteomes" id="UP000001307">
    <property type="component" value="Unassembled WGS sequence"/>
</dbReference>
<dbReference type="EMBL" id="FN655230">
    <property type="protein sequence ID" value="CBY38467.1"/>
    <property type="molecule type" value="Genomic_DNA"/>
</dbReference>
<accession>E4X244</accession>